<dbReference type="KEGG" id="vg:28378685"/>
<organism evidence="1 2">
    <name type="scientific">Gordonia phage Soups</name>
    <dbReference type="NCBI Taxonomy" id="1838079"/>
    <lineage>
        <taxon>Viruses</taxon>
        <taxon>Duplodnaviria</taxon>
        <taxon>Heunggongvirae</taxon>
        <taxon>Uroviricota</taxon>
        <taxon>Caudoviricetes</taxon>
        <taxon>Soupsvirus</taxon>
        <taxon>Soupsvirus soups</taxon>
    </lineage>
</organism>
<name>A0A160DG58_9CAUD</name>
<dbReference type="Proteomes" id="UP000202160">
    <property type="component" value="Segment"/>
</dbReference>
<reference evidence="1 2" key="1">
    <citation type="submission" date="2016-03" db="EMBL/GenBank/DDBJ databases">
        <authorList>
            <person name="Montgomery M.T."/>
            <person name="Guerrero C.A."/>
            <person name="Mavrich T.N."/>
            <person name="Pope W.H."/>
            <person name="Garlena R.A."/>
            <person name="Russell D.A."/>
            <person name="Jacobs-Sera D."/>
            <person name="Hendrix R.W."/>
            <person name="Hatfull G.F."/>
        </authorList>
    </citation>
    <scope>NUCLEOTIDE SEQUENCE [LARGE SCALE GENOMIC DNA]</scope>
</reference>
<dbReference type="EMBL" id="KU998249">
    <property type="protein sequence ID" value="ANA86968.1"/>
    <property type="molecule type" value="Genomic_DNA"/>
</dbReference>
<keyword evidence="2" id="KW-1185">Reference proteome</keyword>
<evidence type="ECO:0000313" key="2">
    <source>
        <dbReference type="Proteomes" id="UP000202160"/>
    </source>
</evidence>
<dbReference type="GeneID" id="28378685"/>
<protein>
    <submittedName>
        <fullName evidence="1">Minor tail protein</fullName>
    </submittedName>
</protein>
<evidence type="ECO:0000313" key="1">
    <source>
        <dbReference type="EMBL" id="ANA86968.1"/>
    </source>
</evidence>
<sequence length="570" mass="61651">MSEPPVPEAPDGAFVIGGGFGQDVTETAVKQMFAVPKVTSVVGAVQTLEDKLSSLPLEALEGFQALVPDGLSNPFTSVSDAVGRIISSLAEAPRVFLSRIVNQIMEIFQGLIVTPINSAVQGIKDWFNGLLNWRGNTEDNHRSLTNMVWSGATSQAAVEDRTEQEVRDAVASLKARSEALRTENELRYRSAVPMYQGLIPGGDVTCSLDDVRMSDESSFPLTQSSNLMAVFRARSDAPRNVITFLARGQGSVSSLRASLWSYDDDTDTWVPVGLSAGVHSQLSVSSEYDWIDATILDEPHSPTVGELMGVQWSMAGTGTVYIASTSSGDNPRIPAYHSVPYGHATITGTAYAPRQLTDRNTWWVGSIPFAQVAPDLGQTYTPDPQYWFDDFNTDSSTMYLLYNGARISNGRFGFSGTTDTTQYLVYKGQLATPNLRIEATSGVHNGRASLMRLGCDQNGRSGVSLLLRGSGSNVTAELSTVSAGDAGSTTLRTSATVPQDSVSNRWALEYNESTKRYYVSLNGSLIPELEWQDLSNLAMRGKGKRSGGLGVSRSLGFNSTTWDNLLMYDV</sequence>
<dbReference type="RefSeq" id="YP_009269331.1">
    <property type="nucleotide sequence ID" value="NC_030698.1"/>
</dbReference>
<gene>
    <name evidence="1" type="primary">33</name>
    <name evidence="1" type="ORF">PBI_SOUPS_33</name>
</gene>
<proteinExistence type="predicted"/>
<accession>A0A160DG58</accession>
<dbReference type="OrthoDB" id="1551at10239"/>